<evidence type="ECO:0000313" key="10">
    <source>
        <dbReference type="EMBL" id="PWG80098.1"/>
    </source>
</evidence>
<dbReference type="GO" id="GO:0015297">
    <property type="term" value="F:antiporter activity"/>
    <property type="evidence" value="ECO:0007669"/>
    <property type="project" value="UniProtKB-KW"/>
</dbReference>
<keyword evidence="6" id="KW-0406">Ion transport</keyword>
<feature type="transmembrane region" description="Helical" evidence="8">
    <location>
        <begin position="20"/>
        <end position="38"/>
    </location>
</feature>
<evidence type="ECO:0000256" key="2">
    <source>
        <dbReference type="ARBA" id="ARBA00022448"/>
    </source>
</evidence>
<feature type="transmembrane region" description="Helical" evidence="8">
    <location>
        <begin position="130"/>
        <end position="149"/>
    </location>
</feature>
<comment type="caution">
    <text evidence="10">The sequence shown here is derived from an EMBL/GenBank/DDBJ whole genome shotgun (WGS) entry which is preliminary data.</text>
</comment>
<dbReference type="InterPro" id="IPR038770">
    <property type="entry name" value="Na+/solute_symporter_sf"/>
</dbReference>
<dbReference type="Pfam" id="PF00999">
    <property type="entry name" value="Na_H_Exchanger"/>
    <property type="match status" value="1"/>
</dbReference>
<dbReference type="InterPro" id="IPR006153">
    <property type="entry name" value="Cation/H_exchanger_TM"/>
</dbReference>
<feature type="transmembrane region" description="Helical" evidence="8">
    <location>
        <begin position="342"/>
        <end position="365"/>
    </location>
</feature>
<dbReference type="PANTHER" id="PTHR43562:SF4">
    <property type="entry name" value="NA(+)_H(+) ANTIPORTER NHAS5"/>
    <property type="match status" value="1"/>
</dbReference>
<keyword evidence="4 8" id="KW-0812">Transmembrane</keyword>
<feature type="transmembrane region" description="Helical" evidence="8">
    <location>
        <begin position="232"/>
        <end position="263"/>
    </location>
</feature>
<gene>
    <name evidence="10" type="ORF">DDR33_12905</name>
</gene>
<dbReference type="Proteomes" id="UP000245647">
    <property type="component" value="Unassembled WGS sequence"/>
</dbReference>
<keyword evidence="3" id="KW-0050">Antiport</keyword>
<keyword evidence="11" id="KW-1185">Reference proteome</keyword>
<evidence type="ECO:0000313" key="11">
    <source>
        <dbReference type="Proteomes" id="UP000245647"/>
    </source>
</evidence>
<dbReference type="GO" id="GO:1902600">
    <property type="term" value="P:proton transmembrane transport"/>
    <property type="evidence" value="ECO:0007669"/>
    <property type="project" value="InterPro"/>
</dbReference>
<feature type="transmembrane region" description="Helical" evidence="8">
    <location>
        <begin position="45"/>
        <end position="64"/>
    </location>
</feature>
<evidence type="ECO:0000256" key="4">
    <source>
        <dbReference type="ARBA" id="ARBA00022692"/>
    </source>
</evidence>
<evidence type="ECO:0000256" key="1">
    <source>
        <dbReference type="ARBA" id="ARBA00004141"/>
    </source>
</evidence>
<feature type="transmembrane region" description="Helical" evidence="8">
    <location>
        <begin position="161"/>
        <end position="181"/>
    </location>
</feature>
<evidence type="ECO:0000259" key="9">
    <source>
        <dbReference type="Pfam" id="PF00999"/>
    </source>
</evidence>
<dbReference type="RefSeq" id="WP_109416215.1">
    <property type="nucleotide sequence ID" value="NZ_QEAS01000010.1"/>
</dbReference>
<organism evidence="10 11">
    <name type="scientific">Pararcticibacter amylolyticus</name>
    <dbReference type="NCBI Taxonomy" id="2173175"/>
    <lineage>
        <taxon>Bacteria</taxon>
        <taxon>Pseudomonadati</taxon>
        <taxon>Bacteroidota</taxon>
        <taxon>Sphingobacteriia</taxon>
        <taxon>Sphingobacteriales</taxon>
        <taxon>Sphingobacteriaceae</taxon>
        <taxon>Pararcticibacter</taxon>
    </lineage>
</organism>
<dbReference type="GO" id="GO:0016020">
    <property type="term" value="C:membrane"/>
    <property type="evidence" value="ECO:0007669"/>
    <property type="project" value="UniProtKB-SubCell"/>
</dbReference>
<dbReference type="OrthoDB" id="9793589at2"/>
<reference evidence="10 11" key="1">
    <citation type="submission" date="2018-04" db="EMBL/GenBank/DDBJ databases">
        <title>Pedobacter chongqingensis sp. nov., isolated from a rottenly hemp rope.</title>
        <authorList>
            <person name="Cai Y."/>
        </authorList>
    </citation>
    <scope>NUCLEOTIDE SEQUENCE [LARGE SCALE GENOMIC DNA]</scope>
    <source>
        <strain evidence="10 11">FJ4-8</strain>
    </source>
</reference>
<comment type="subcellular location">
    <subcellularLocation>
        <location evidence="1">Membrane</location>
        <topology evidence="1">Multi-pass membrane protein</topology>
    </subcellularLocation>
</comment>
<evidence type="ECO:0000256" key="7">
    <source>
        <dbReference type="ARBA" id="ARBA00023136"/>
    </source>
</evidence>
<evidence type="ECO:0000256" key="8">
    <source>
        <dbReference type="SAM" id="Phobius"/>
    </source>
</evidence>
<dbReference type="AlphaFoldDB" id="A0A2U2PFB7"/>
<dbReference type="Gene3D" id="3.40.50.620">
    <property type="entry name" value="HUPs"/>
    <property type="match status" value="1"/>
</dbReference>
<evidence type="ECO:0000256" key="6">
    <source>
        <dbReference type="ARBA" id="ARBA00023065"/>
    </source>
</evidence>
<dbReference type="SUPFAM" id="SSF52402">
    <property type="entry name" value="Adenine nucleotide alpha hydrolases-like"/>
    <property type="match status" value="1"/>
</dbReference>
<keyword evidence="5 8" id="KW-1133">Transmembrane helix</keyword>
<evidence type="ECO:0000256" key="5">
    <source>
        <dbReference type="ARBA" id="ARBA00022989"/>
    </source>
</evidence>
<dbReference type="PANTHER" id="PTHR43562">
    <property type="entry name" value="NAPA-TYPE SODIUM/HYDROGEN ANTIPORTER"/>
    <property type="match status" value="1"/>
</dbReference>
<accession>A0A2U2PFB7</accession>
<feature type="transmembrane region" description="Helical" evidence="8">
    <location>
        <begin position="101"/>
        <end position="124"/>
    </location>
</feature>
<name>A0A2U2PFB7_9SPHI</name>
<sequence length="691" mass="75692">MSNSVVNHLLSEFQLPLKSPVLVFSVILFIILLAPLILGKIKVPGIIGFIVSGIVIGPNGFNVLEKNSAVNLFSTIGLLYIMFIAGLELDMNEFRKKKYKSFAFGFFTFIIPLMLGLPVCYYLLGFSWSTSILTASMFATHTLVAYPVVTRYGVSRNEAVAITVGGTILTDTAVLIILAVIMGSSEGSLNYQFWIQLVLSLALFSVIMFLFIPKITKWFFTRLESEKTSHYIFVLSVVFFAAFLAQLAGVEPIIGAFVAGLALNRLIPSSSSLMNRIEFTGNALFIPFFLISVGMIVDLRVLLEGPEALIVAGALTTVAISSKWLASVLTGAVFKYTKAQSLLIFGLSSAHAAATLAIILVGYNAGIIDKSILNGTIILILATCIVASFATEHAAKKIMATEEEYLPENTDLEEPENILVPIANFDKLEAMLDLAVLLKEKGSANPIRLLSVVHNNEDAENNLRLARKRLDGLLHYAAAAEAGIDVITTIDYNAASGVIRTAREKGATIIMSGWPRKTTFLNKFMGDKTETIIEGTDKNLFICHLTRPIAVHDRIVLLCPPLSESEAGFSVWLSKVCLLAKELSAPVYCYCNLKTQAAVTSFLDERKITAHFNFADQFDLEDTDAIKSRLKPDDLLVFVAARKESQSYQKAFDGLQTKLERYLGSVTKILVYPKVSVYSYEDTPLGSIGEL</sequence>
<feature type="transmembrane region" description="Helical" evidence="8">
    <location>
        <begin position="70"/>
        <end position="89"/>
    </location>
</feature>
<feature type="transmembrane region" description="Helical" evidence="8">
    <location>
        <begin position="372"/>
        <end position="390"/>
    </location>
</feature>
<dbReference type="EMBL" id="QEAS01000010">
    <property type="protein sequence ID" value="PWG80098.1"/>
    <property type="molecule type" value="Genomic_DNA"/>
</dbReference>
<keyword evidence="7 8" id="KW-0472">Membrane</keyword>
<dbReference type="Gene3D" id="1.20.1530.20">
    <property type="match status" value="1"/>
</dbReference>
<dbReference type="InterPro" id="IPR014729">
    <property type="entry name" value="Rossmann-like_a/b/a_fold"/>
</dbReference>
<evidence type="ECO:0000256" key="3">
    <source>
        <dbReference type="ARBA" id="ARBA00022449"/>
    </source>
</evidence>
<protein>
    <submittedName>
        <fullName evidence="10">Sodium:proton antiporter</fullName>
    </submittedName>
</protein>
<feature type="transmembrane region" description="Helical" evidence="8">
    <location>
        <begin position="193"/>
        <end position="212"/>
    </location>
</feature>
<feature type="transmembrane region" description="Helical" evidence="8">
    <location>
        <begin position="310"/>
        <end position="336"/>
    </location>
</feature>
<feature type="domain" description="Cation/H+ exchanger transmembrane" evidence="9">
    <location>
        <begin position="29"/>
        <end position="394"/>
    </location>
</feature>
<proteinExistence type="predicted"/>
<keyword evidence="2" id="KW-0813">Transport</keyword>
<feature type="transmembrane region" description="Helical" evidence="8">
    <location>
        <begin position="283"/>
        <end position="303"/>
    </location>
</feature>